<accession>A0A0D0Q632</accession>
<evidence type="ECO:0000313" key="3">
    <source>
        <dbReference type="Proteomes" id="UP000032066"/>
    </source>
</evidence>
<sequence length="71" mass="8199">MNALHQYLLDSARAAHHGEPAPPLPGTHDLATLRAALSHHRETRRLDTHHYEPRRPAAGLRRRLRDWFGRP</sequence>
<evidence type="ECO:0000256" key="1">
    <source>
        <dbReference type="SAM" id="MobiDB-lite"/>
    </source>
</evidence>
<dbReference type="PATRIC" id="fig|2064.6.peg.695"/>
<keyword evidence="3" id="KW-1185">Reference proteome</keyword>
<gene>
    <name evidence="2" type="ORF">TR51_03085</name>
</gene>
<reference evidence="2 3" key="1">
    <citation type="submission" date="2015-02" db="EMBL/GenBank/DDBJ databases">
        <title>Draft genome sequence of Kitasatospora griseola MF730-N6, a bafilomycin, terpentecin and satosporin producer.</title>
        <authorList>
            <person name="Arens J.C."/>
            <person name="Haltli B."/>
            <person name="Kerr R.G."/>
        </authorList>
    </citation>
    <scope>NUCLEOTIDE SEQUENCE [LARGE SCALE GENOMIC DNA]</scope>
    <source>
        <strain evidence="2 3">MF730-N6</strain>
    </source>
</reference>
<dbReference type="AlphaFoldDB" id="A0A0D0Q632"/>
<feature type="region of interest" description="Disordered" evidence="1">
    <location>
        <begin position="9"/>
        <end position="28"/>
    </location>
</feature>
<proteinExistence type="predicted"/>
<name>A0A0D0Q632_KITGR</name>
<organism evidence="2 3">
    <name type="scientific">Kitasatospora griseola</name>
    <name type="common">Streptomyces griseolosporeus</name>
    <dbReference type="NCBI Taxonomy" id="2064"/>
    <lineage>
        <taxon>Bacteria</taxon>
        <taxon>Bacillati</taxon>
        <taxon>Actinomycetota</taxon>
        <taxon>Actinomycetes</taxon>
        <taxon>Kitasatosporales</taxon>
        <taxon>Streptomycetaceae</taxon>
        <taxon>Kitasatospora</taxon>
    </lineage>
</organism>
<dbReference type="EMBL" id="JXZB01000001">
    <property type="protein sequence ID" value="KIQ66558.1"/>
    <property type="molecule type" value="Genomic_DNA"/>
</dbReference>
<protein>
    <submittedName>
        <fullName evidence="2">Uncharacterized protein</fullName>
    </submittedName>
</protein>
<dbReference type="Proteomes" id="UP000032066">
    <property type="component" value="Unassembled WGS sequence"/>
</dbReference>
<evidence type="ECO:0000313" key="2">
    <source>
        <dbReference type="EMBL" id="KIQ66558.1"/>
    </source>
</evidence>
<comment type="caution">
    <text evidence="2">The sequence shown here is derived from an EMBL/GenBank/DDBJ whole genome shotgun (WGS) entry which is preliminary data.</text>
</comment>
<dbReference type="RefSeq" id="WP_043907824.1">
    <property type="nucleotide sequence ID" value="NZ_JXZB01000001.1"/>
</dbReference>